<keyword evidence="1" id="KW-0547">Nucleotide-binding</keyword>
<dbReference type="Pfam" id="PF01966">
    <property type="entry name" value="HD"/>
    <property type="match status" value="1"/>
</dbReference>
<dbReference type="InterPro" id="IPR003607">
    <property type="entry name" value="HD/PDEase_dom"/>
</dbReference>
<dbReference type="InterPro" id="IPR050124">
    <property type="entry name" value="tRNA_CCA-adding_enzyme"/>
</dbReference>
<dbReference type="AlphaFoldDB" id="A0A6J4RY11"/>
<organism evidence="3">
    <name type="scientific">uncultured Rubrobacteraceae bacterium</name>
    <dbReference type="NCBI Taxonomy" id="349277"/>
    <lineage>
        <taxon>Bacteria</taxon>
        <taxon>Bacillati</taxon>
        <taxon>Actinomycetota</taxon>
        <taxon>Rubrobacteria</taxon>
        <taxon>Rubrobacterales</taxon>
        <taxon>Rubrobacteraceae</taxon>
        <taxon>environmental samples</taxon>
    </lineage>
</organism>
<protein>
    <submittedName>
        <fullName evidence="3">tRNA nucleotidyltransferase, A-adding</fullName>
        <ecNumber evidence="3">2.7.7.25</ecNumber>
    </submittedName>
</protein>
<dbReference type="InterPro" id="IPR006675">
    <property type="entry name" value="HDIG_dom"/>
</dbReference>
<reference evidence="3" key="1">
    <citation type="submission" date="2020-02" db="EMBL/GenBank/DDBJ databases">
        <authorList>
            <person name="Meier V. D."/>
        </authorList>
    </citation>
    <scope>NUCLEOTIDE SEQUENCE</scope>
    <source>
        <strain evidence="3">AVDCRST_MAG05</strain>
    </source>
</reference>
<keyword evidence="3" id="KW-0548">Nucleotidyltransferase</keyword>
<dbReference type="SUPFAM" id="SSF109604">
    <property type="entry name" value="HD-domain/PDEase-like"/>
    <property type="match status" value="1"/>
</dbReference>
<dbReference type="CDD" id="cd00077">
    <property type="entry name" value="HDc"/>
    <property type="match status" value="1"/>
</dbReference>
<proteinExistence type="predicted"/>
<dbReference type="PANTHER" id="PTHR47545">
    <property type="entry name" value="MULTIFUNCTIONAL CCA PROTEIN"/>
    <property type="match status" value="1"/>
</dbReference>
<sequence length="259" mass="27675">MSRREALFAALEPPTDPAAFLEAVPELALARGLEGSPYHHLDTLDHVLEVVRRVEEELEVRRLGARVPAGRVKGLRLAALLHDVAKPVTRGELEGRVLFVAHDSLGAALVRRICRRLGVPAAHTDLAATLTALHLKIGFMENPRTDHPPDRLARAAGPFGEELAVLSLADRLAAQGPRLKPEHIDRHVALCAGFLETSSKLNPYPEPDYGALAGALPPDATDADAGYAAAHARLLVARGLDPEAATAASVAHATSLLRR</sequence>
<dbReference type="NCBIfam" id="TIGR00277">
    <property type="entry name" value="HDIG"/>
    <property type="match status" value="1"/>
</dbReference>
<evidence type="ECO:0000259" key="2">
    <source>
        <dbReference type="PROSITE" id="PS51831"/>
    </source>
</evidence>
<dbReference type="GO" id="GO:0000166">
    <property type="term" value="F:nucleotide binding"/>
    <property type="evidence" value="ECO:0007669"/>
    <property type="project" value="UniProtKB-KW"/>
</dbReference>
<feature type="domain" description="HD" evidence="2">
    <location>
        <begin position="43"/>
        <end position="175"/>
    </location>
</feature>
<dbReference type="PANTHER" id="PTHR47545:SF2">
    <property type="entry name" value="CC-ADDING TRNA NUCLEOTIDYLTRANSFERASE"/>
    <property type="match status" value="1"/>
</dbReference>
<accession>A0A6J4RY11</accession>
<dbReference type="PROSITE" id="PS51831">
    <property type="entry name" value="HD"/>
    <property type="match status" value="1"/>
</dbReference>
<name>A0A6J4RY11_9ACTN</name>
<dbReference type="EMBL" id="CADCVM010000135">
    <property type="protein sequence ID" value="CAA9479857.1"/>
    <property type="molecule type" value="Genomic_DNA"/>
</dbReference>
<dbReference type="InterPro" id="IPR006674">
    <property type="entry name" value="HD_domain"/>
</dbReference>
<gene>
    <name evidence="3" type="ORF">AVDCRST_MAG05-1214</name>
</gene>
<keyword evidence="3" id="KW-0808">Transferase</keyword>
<dbReference type="GO" id="GO:0016779">
    <property type="term" value="F:nucleotidyltransferase activity"/>
    <property type="evidence" value="ECO:0007669"/>
    <property type="project" value="UniProtKB-KW"/>
</dbReference>
<evidence type="ECO:0000313" key="3">
    <source>
        <dbReference type="EMBL" id="CAA9479857.1"/>
    </source>
</evidence>
<dbReference type="Gene3D" id="1.10.3090.10">
    <property type="entry name" value="cca-adding enzyme, domain 2"/>
    <property type="match status" value="1"/>
</dbReference>
<dbReference type="EC" id="2.7.7.25" evidence="3"/>
<evidence type="ECO:0000256" key="1">
    <source>
        <dbReference type="ARBA" id="ARBA00022741"/>
    </source>
</evidence>